<keyword evidence="3 12" id="KW-0813">Transport</keyword>
<keyword evidence="5 12" id="KW-0812">Transmembrane</keyword>
<proteinExistence type="inferred from homology"/>
<keyword evidence="15" id="KW-1185">Reference proteome</keyword>
<dbReference type="SUPFAM" id="SSF53448">
    <property type="entry name" value="Nucleotide-diphospho-sugar transferases"/>
    <property type="match status" value="1"/>
</dbReference>
<dbReference type="Proteomes" id="UP000494165">
    <property type="component" value="Unassembled WGS sequence"/>
</dbReference>
<gene>
    <name evidence="14" type="ORF">CLODIP_2_CD15569</name>
</gene>
<keyword evidence="6 13" id="KW-1133">Transmembrane helix</keyword>
<dbReference type="EMBL" id="CADEPI010000145">
    <property type="protein sequence ID" value="CAB3377434.1"/>
    <property type="molecule type" value="Genomic_DNA"/>
</dbReference>
<evidence type="ECO:0000256" key="12">
    <source>
        <dbReference type="RuleBase" id="RU000679"/>
    </source>
</evidence>
<dbReference type="PANTHER" id="PTHR46612">
    <property type="entry name" value="XYLOSIDE XYLOSYLTRANSFERASE 1"/>
    <property type="match status" value="1"/>
</dbReference>
<organism evidence="14 15">
    <name type="scientific">Cloeon dipterum</name>
    <dbReference type="NCBI Taxonomy" id="197152"/>
    <lineage>
        <taxon>Eukaryota</taxon>
        <taxon>Metazoa</taxon>
        <taxon>Ecdysozoa</taxon>
        <taxon>Arthropoda</taxon>
        <taxon>Hexapoda</taxon>
        <taxon>Insecta</taxon>
        <taxon>Pterygota</taxon>
        <taxon>Palaeoptera</taxon>
        <taxon>Ephemeroptera</taxon>
        <taxon>Pisciforma</taxon>
        <taxon>Baetidae</taxon>
        <taxon>Cloeon</taxon>
    </lineage>
</organism>
<dbReference type="InterPro" id="IPR042465">
    <property type="entry name" value="XXLT1"/>
</dbReference>
<dbReference type="OrthoDB" id="6502088at2759"/>
<keyword evidence="4 12" id="KW-0894">Sodium channel</keyword>
<dbReference type="Gene3D" id="1.10.287.770">
    <property type="entry name" value="YojJ-like"/>
    <property type="match status" value="1"/>
</dbReference>
<evidence type="ECO:0000256" key="1">
    <source>
        <dbReference type="ARBA" id="ARBA00004141"/>
    </source>
</evidence>
<dbReference type="AlphaFoldDB" id="A0A8S1D939"/>
<feature type="transmembrane region" description="Helical" evidence="13">
    <location>
        <begin position="673"/>
        <end position="694"/>
    </location>
</feature>
<comment type="caution">
    <text evidence="14">The sequence shown here is derived from an EMBL/GenBank/DDBJ whole genome shotgun (WGS) entry which is preliminary data.</text>
</comment>
<dbReference type="GO" id="GO:0140560">
    <property type="term" value="F:xylosyl alpha-1,3-xylosyltransferase activity"/>
    <property type="evidence" value="ECO:0007669"/>
    <property type="project" value="TreeGrafter"/>
</dbReference>
<evidence type="ECO:0000256" key="8">
    <source>
        <dbReference type="ARBA" id="ARBA00023065"/>
    </source>
</evidence>
<evidence type="ECO:0008006" key="16">
    <source>
        <dbReference type="Google" id="ProtNLM"/>
    </source>
</evidence>
<dbReference type="GO" id="GO:0016266">
    <property type="term" value="P:protein O-linked glycosylation via N-acetyl-galactosamine"/>
    <property type="evidence" value="ECO:0007669"/>
    <property type="project" value="TreeGrafter"/>
</dbReference>
<evidence type="ECO:0000256" key="5">
    <source>
        <dbReference type="ARBA" id="ARBA00022692"/>
    </source>
</evidence>
<name>A0A8S1D939_9INSE</name>
<keyword evidence="8 12" id="KW-0406">Ion transport</keyword>
<dbReference type="Gene3D" id="1.10.287.820">
    <property type="entry name" value="Acid-sensing ion channel domain"/>
    <property type="match status" value="1"/>
</dbReference>
<dbReference type="GO" id="GO:0005789">
    <property type="term" value="C:endoplasmic reticulum membrane"/>
    <property type="evidence" value="ECO:0007669"/>
    <property type="project" value="TreeGrafter"/>
</dbReference>
<evidence type="ECO:0000256" key="3">
    <source>
        <dbReference type="ARBA" id="ARBA00022448"/>
    </source>
</evidence>
<dbReference type="GO" id="GO:0005272">
    <property type="term" value="F:sodium channel activity"/>
    <property type="evidence" value="ECO:0007669"/>
    <property type="project" value="UniProtKB-KW"/>
</dbReference>
<keyword evidence="10 12" id="KW-0739">Sodium transport</keyword>
<evidence type="ECO:0000313" key="14">
    <source>
        <dbReference type="EMBL" id="CAB3377434.1"/>
    </source>
</evidence>
<comment type="similarity">
    <text evidence="2 12">Belongs to the amiloride-sensitive sodium channel (TC 1.A.6) family.</text>
</comment>
<protein>
    <recommendedName>
        <fullName evidence="16">Sodium channel protein Nach</fullName>
    </recommendedName>
</protein>
<evidence type="ECO:0000256" key="11">
    <source>
        <dbReference type="ARBA" id="ARBA00023303"/>
    </source>
</evidence>
<dbReference type="PRINTS" id="PR01078">
    <property type="entry name" value="AMINACHANNEL"/>
</dbReference>
<dbReference type="PANTHER" id="PTHR46612:SF1">
    <property type="entry name" value="XYLOSIDE XYLOSYLTRANSFERASE 1"/>
    <property type="match status" value="1"/>
</dbReference>
<feature type="transmembrane region" description="Helical" evidence="13">
    <location>
        <begin position="14"/>
        <end position="36"/>
    </location>
</feature>
<evidence type="ECO:0000256" key="13">
    <source>
        <dbReference type="SAM" id="Phobius"/>
    </source>
</evidence>
<accession>A0A8S1D939</accession>
<evidence type="ECO:0000256" key="7">
    <source>
        <dbReference type="ARBA" id="ARBA00023053"/>
    </source>
</evidence>
<dbReference type="InterPro" id="IPR029044">
    <property type="entry name" value="Nucleotide-diphossugar_trans"/>
</dbReference>
<dbReference type="InterPro" id="IPR001873">
    <property type="entry name" value="ENaC"/>
</dbReference>
<evidence type="ECO:0000256" key="2">
    <source>
        <dbReference type="ARBA" id="ARBA00007193"/>
    </source>
</evidence>
<sequence>MCSNQERFNTRRRLMTSVVMFVLGVLMVSSLLTSIVDNDMYGGPVSTGEDYYYSWGSWNVANATPTEGLPLAMPPSADVPAELQAVNVGIIMVNASNNKKLLNNFKGCAESIVRHSSQLPLHFVLLTDDSSVPVLSEVIRNLARIRAKVPVTVDYVNLEESTHNHSSVIGRMHALFAPSSPSSKYHKRLFHIAPIYHRLLPTATSRLLVIDADVRFRADVADLYRQLLTFEPDEMMALALELSPLYDAPFRKLRAEAPKSMAGLPKSKGGFQGFNSGVVLYHLGHMRANADYNALIDQPGALEDLCNKYGFYRGAAVGDQDLLTLLEVYRPHWVREMDCGWNMQLDTTMADHPSFDEYHKCDSEVSPSCSDIMVNCQWKGVEQPCNQLFSRSYSDNGMCCSFNYAPPCLGKNCTTNRAKPTPVIPTYTTAVGNKFGLRITLKYNLHERLVPSISTDAMRVMLHNWYTYPNQWSALDQLVPRGMFTFMRVTTETTSSSDPVKKLPLAKSGCIYEEEEKTSSGHSDDSSAPVSKYSRDNCIVNCRRENMIFLCNCQPYYYPTTDDVRFCDLSDLPCIYKYKAHLSRVRPLKSELQEDGEHVWNGQEGMDCDCFPQCNEVNYRVESTAGNLKLSYFNKYEPENYSVFYVFYGKMTGTRYKRDLLLSADTMLSNAGGLFGLFMGFSLLSVVEFVYFFTTSAAEEFKKRLFWRTSLKMGNTSTHASNEEAALDSRVIKISESVAQRLLVQREPQTRTLIIESPAASEASAAPAKAKPFKRDPSVIGEDVYNEFEKQDKINELQMQSLGKKLSAAAKAFDGKPVASVGSKTASESSQKDSVLGCLRSSNGAGLNCHTQVVDFVSFVENNTYPVAAN</sequence>
<evidence type="ECO:0000256" key="4">
    <source>
        <dbReference type="ARBA" id="ARBA00022461"/>
    </source>
</evidence>
<reference evidence="14 15" key="1">
    <citation type="submission" date="2020-04" db="EMBL/GenBank/DDBJ databases">
        <authorList>
            <person name="Alioto T."/>
            <person name="Alioto T."/>
            <person name="Gomez Garrido J."/>
        </authorList>
    </citation>
    <scope>NUCLEOTIDE SEQUENCE [LARGE SCALE GENOMIC DNA]</scope>
</reference>
<dbReference type="Gene3D" id="3.90.550.10">
    <property type="entry name" value="Spore Coat Polysaccharide Biosynthesis Protein SpsA, Chain A"/>
    <property type="match status" value="1"/>
</dbReference>
<evidence type="ECO:0000256" key="9">
    <source>
        <dbReference type="ARBA" id="ARBA00023136"/>
    </source>
</evidence>
<keyword evidence="7" id="KW-0915">Sodium</keyword>
<evidence type="ECO:0000313" key="15">
    <source>
        <dbReference type="Proteomes" id="UP000494165"/>
    </source>
</evidence>
<evidence type="ECO:0000256" key="10">
    <source>
        <dbReference type="ARBA" id="ARBA00023201"/>
    </source>
</evidence>
<keyword evidence="9 13" id="KW-0472">Membrane</keyword>
<comment type="subcellular location">
    <subcellularLocation>
        <location evidence="1">Membrane</location>
        <topology evidence="1">Multi-pass membrane protein</topology>
    </subcellularLocation>
</comment>
<keyword evidence="11 12" id="KW-0407">Ion channel</keyword>
<dbReference type="Pfam" id="PF00858">
    <property type="entry name" value="ASC"/>
    <property type="match status" value="1"/>
</dbReference>
<evidence type="ECO:0000256" key="6">
    <source>
        <dbReference type="ARBA" id="ARBA00022989"/>
    </source>
</evidence>